<gene>
    <name evidence="1" type="ORF">METZ01_LOCUS271819</name>
</gene>
<reference evidence="1" key="1">
    <citation type="submission" date="2018-05" db="EMBL/GenBank/DDBJ databases">
        <authorList>
            <person name="Lanie J.A."/>
            <person name="Ng W.-L."/>
            <person name="Kazmierczak K.M."/>
            <person name="Andrzejewski T.M."/>
            <person name="Davidsen T.M."/>
            <person name="Wayne K.J."/>
            <person name="Tettelin H."/>
            <person name="Glass J.I."/>
            <person name="Rusch D."/>
            <person name="Podicherti R."/>
            <person name="Tsui H.-C.T."/>
            <person name="Winkler M.E."/>
        </authorList>
    </citation>
    <scope>NUCLEOTIDE SEQUENCE</scope>
</reference>
<evidence type="ECO:0000313" key="1">
    <source>
        <dbReference type="EMBL" id="SVC18965.1"/>
    </source>
</evidence>
<evidence type="ECO:0008006" key="2">
    <source>
        <dbReference type="Google" id="ProtNLM"/>
    </source>
</evidence>
<dbReference type="InterPro" id="IPR024078">
    <property type="entry name" value="LmbE-like_dom_sf"/>
</dbReference>
<accession>A0A382K564</accession>
<sequence length="305" mass="34812">MHEGWYEEDTTHGPIRIDRYDESRPHEGKVLGIVQAHADDMPLFSGGLVAKLVDEGYKAFIIQTTNDEKCGPGTIPDSIKSNEVDVEALANSLGIEDVFNFGYRNHRQEENSMLEQRCRLIFLFRHLQVDTVMSFHPWARWEENPDHYITGQLVESACWMAGMGKDYPEQIQAGMKGHSVLDKYYWAMRPGSPYNLVTDISTHLDKKIESMATNKSQGPAGSAGRGLKARLAAKGLKLEELGEDDETADRAYIRLFGLDENKRMGQPYDLEYAEYHYYFPPGGTFTHSNRRERIDDYVKDHAKKL</sequence>
<dbReference type="InterPro" id="IPR003737">
    <property type="entry name" value="GlcNAc_PI_deacetylase-related"/>
</dbReference>
<dbReference type="Pfam" id="PF02585">
    <property type="entry name" value="PIG-L"/>
    <property type="match status" value="1"/>
</dbReference>
<dbReference type="SUPFAM" id="SSF102588">
    <property type="entry name" value="LmbE-like"/>
    <property type="match status" value="1"/>
</dbReference>
<dbReference type="Gene3D" id="3.40.50.10320">
    <property type="entry name" value="LmbE-like"/>
    <property type="match status" value="1"/>
</dbReference>
<protein>
    <recommendedName>
        <fullName evidence="2">N-acetylglucosaminylphosphatidylinositol deacetylase</fullName>
    </recommendedName>
</protein>
<dbReference type="EMBL" id="UINC01078161">
    <property type="protein sequence ID" value="SVC18965.1"/>
    <property type="molecule type" value="Genomic_DNA"/>
</dbReference>
<proteinExistence type="predicted"/>
<organism evidence="1">
    <name type="scientific">marine metagenome</name>
    <dbReference type="NCBI Taxonomy" id="408172"/>
    <lineage>
        <taxon>unclassified sequences</taxon>
        <taxon>metagenomes</taxon>
        <taxon>ecological metagenomes</taxon>
    </lineage>
</organism>
<name>A0A382K564_9ZZZZ</name>
<dbReference type="AlphaFoldDB" id="A0A382K564"/>